<accession>A0A6A6KB04</accession>
<evidence type="ECO:0000313" key="3">
    <source>
        <dbReference type="Proteomes" id="UP000467840"/>
    </source>
</evidence>
<dbReference type="GO" id="GO:0035251">
    <property type="term" value="F:UDP-glucosyltransferase activity"/>
    <property type="evidence" value="ECO:0007669"/>
    <property type="project" value="InterPro"/>
</dbReference>
<proteinExistence type="inferred from homology"/>
<name>A0A6A6KB04_HEVBR</name>
<evidence type="ECO:0000256" key="1">
    <source>
        <dbReference type="ARBA" id="ARBA00009995"/>
    </source>
</evidence>
<dbReference type="SUPFAM" id="SSF53756">
    <property type="entry name" value="UDP-Glycosyltransferase/glycogen phosphorylase"/>
    <property type="match status" value="1"/>
</dbReference>
<evidence type="ECO:0000313" key="2">
    <source>
        <dbReference type="EMBL" id="KAF2286070.1"/>
    </source>
</evidence>
<reference evidence="2 3" key="1">
    <citation type="journal article" date="2020" name="Mol. Plant">
        <title>The Chromosome-Based Rubber Tree Genome Provides New Insights into Spurge Genome Evolution and Rubber Biosynthesis.</title>
        <authorList>
            <person name="Liu J."/>
            <person name="Shi C."/>
            <person name="Shi C.C."/>
            <person name="Li W."/>
            <person name="Zhang Q.J."/>
            <person name="Zhang Y."/>
            <person name="Li K."/>
            <person name="Lu H.F."/>
            <person name="Shi C."/>
            <person name="Zhu S.T."/>
            <person name="Xiao Z.Y."/>
            <person name="Nan H."/>
            <person name="Yue Y."/>
            <person name="Zhu X.G."/>
            <person name="Wu Y."/>
            <person name="Hong X.N."/>
            <person name="Fan G.Y."/>
            <person name="Tong Y."/>
            <person name="Zhang D."/>
            <person name="Mao C.L."/>
            <person name="Liu Y.L."/>
            <person name="Hao S.J."/>
            <person name="Liu W.Q."/>
            <person name="Lv M.Q."/>
            <person name="Zhang H.B."/>
            <person name="Liu Y."/>
            <person name="Hu-Tang G.R."/>
            <person name="Wang J.P."/>
            <person name="Wang J.H."/>
            <person name="Sun Y.H."/>
            <person name="Ni S.B."/>
            <person name="Chen W.B."/>
            <person name="Zhang X.C."/>
            <person name="Jiao Y.N."/>
            <person name="Eichler E.E."/>
            <person name="Li G.H."/>
            <person name="Liu X."/>
            <person name="Gao L.Z."/>
        </authorList>
    </citation>
    <scope>NUCLEOTIDE SEQUENCE [LARGE SCALE GENOMIC DNA]</scope>
    <source>
        <strain evidence="3">cv. GT1</strain>
        <tissue evidence="2">Leaf</tissue>
    </source>
</reference>
<dbReference type="AlphaFoldDB" id="A0A6A6KB04"/>
<dbReference type="Proteomes" id="UP000467840">
    <property type="component" value="Chromosome 3"/>
</dbReference>
<comment type="caution">
    <text evidence="2">The sequence shown here is derived from an EMBL/GenBank/DDBJ whole genome shotgun (WGS) entry which is preliminary data.</text>
</comment>
<keyword evidence="3" id="KW-1185">Reference proteome</keyword>
<protein>
    <recommendedName>
        <fullName evidence="4">Anthocyanidin 3-O-glucosyltransferase</fullName>
    </recommendedName>
</protein>
<evidence type="ECO:0008006" key="4">
    <source>
        <dbReference type="Google" id="ProtNLM"/>
    </source>
</evidence>
<organism evidence="2 3">
    <name type="scientific">Hevea brasiliensis</name>
    <name type="common">Para rubber tree</name>
    <name type="synonym">Siphonia brasiliensis</name>
    <dbReference type="NCBI Taxonomy" id="3981"/>
    <lineage>
        <taxon>Eukaryota</taxon>
        <taxon>Viridiplantae</taxon>
        <taxon>Streptophyta</taxon>
        <taxon>Embryophyta</taxon>
        <taxon>Tracheophyta</taxon>
        <taxon>Spermatophyta</taxon>
        <taxon>Magnoliopsida</taxon>
        <taxon>eudicotyledons</taxon>
        <taxon>Gunneridae</taxon>
        <taxon>Pentapetalae</taxon>
        <taxon>rosids</taxon>
        <taxon>fabids</taxon>
        <taxon>Malpighiales</taxon>
        <taxon>Euphorbiaceae</taxon>
        <taxon>Crotonoideae</taxon>
        <taxon>Micrandreae</taxon>
        <taxon>Hevea</taxon>
    </lineage>
</organism>
<gene>
    <name evidence="2" type="ORF">GH714_010156</name>
</gene>
<comment type="similarity">
    <text evidence="1">Belongs to the UDP-glycosyltransferase family.</text>
</comment>
<dbReference type="PANTHER" id="PTHR48049">
    <property type="entry name" value="GLYCOSYLTRANSFERASE"/>
    <property type="match status" value="1"/>
</dbReference>
<dbReference type="InterPro" id="IPR050481">
    <property type="entry name" value="UDP-glycosyltransf_plant"/>
</dbReference>
<dbReference type="Gene3D" id="3.40.50.2000">
    <property type="entry name" value="Glycogen Phosphorylase B"/>
    <property type="match status" value="1"/>
</dbReference>
<dbReference type="PANTHER" id="PTHR48049:SF91">
    <property type="entry name" value="UDP-GLYCOSYLTRANSFERASE 79B7-RELATED"/>
    <property type="match status" value="1"/>
</dbReference>
<dbReference type="EMBL" id="JAAGAX010000017">
    <property type="protein sequence ID" value="KAF2286070.1"/>
    <property type="molecule type" value="Genomic_DNA"/>
</dbReference>
<sequence length="305" mass="34272">MTPFLHLSNRLAERGYSSTFLLPIKAIQQLQHLNLYPHLITFHPLTVPHVEGLPEGTQNASDIPIQFTYLLAAAMDTRDQVERVIRDTKPKLIFYDVAHWVPEITKAFGIKAINYSVVSAASIAIVLVPARNVPKDKPITEAELLVPPAGYPSSTVVLRGHEVRSLLFISQPFGLPFLVALKPPMGAATVKKHCPKGSKRGLKVEEWYGGMGTTVNDPRAPISRMFCEPLFMAEELKVAVEVVRDEKAWFSKENLSKSIKSVMDKGSEMGSMLKENHRKWREMLNKGLMNSYVDKFIQNMHELVN</sequence>